<dbReference type="Pfam" id="PF04257">
    <property type="entry name" value="Exonuc_V_gamma"/>
    <property type="match status" value="1"/>
</dbReference>
<keyword evidence="8 10" id="KW-0238">DNA-binding</keyword>
<dbReference type="HAMAP" id="MF_01486">
    <property type="entry name" value="RecC"/>
    <property type="match status" value="1"/>
</dbReference>
<keyword evidence="1 10" id="KW-0540">Nuclease</keyword>
<evidence type="ECO:0000256" key="8">
    <source>
        <dbReference type="ARBA" id="ARBA00023125"/>
    </source>
</evidence>
<dbReference type="GO" id="GO:0005524">
    <property type="term" value="F:ATP binding"/>
    <property type="evidence" value="ECO:0007669"/>
    <property type="project" value="UniProtKB-UniRule"/>
</dbReference>
<dbReference type="Gene3D" id="1.10.10.990">
    <property type="match status" value="1"/>
</dbReference>
<dbReference type="RefSeq" id="WP_011589099.1">
    <property type="nucleotide sequence ID" value="NC_008260.1"/>
</dbReference>
<evidence type="ECO:0000256" key="7">
    <source>
        <dbReference type="ARBA" id="ARBA00022840"/>
    </source>
</evidence>
<dbReference type="PANTHER" id="PTHR30591:SF1">
    <property type="entry name" value="RECBCD ENZYME SUBUNIT RECC"/>
    <property type="match status" value="1"/>
</dbReference>
<dbReference type="InterPro" id="IPR006697">
    <property type="entry name" value="RecC"/>
</dbReference>
<feature type="domain" description="RecC C-terminal" evidence="11">
    <location>
        <begin position="830"/>
        <end position="1063"/>
    </location>
</feature>
<keyword evidence="6 10" id="KW-0269">Exonuclease</keyword>
<evidence type="ECO:0000313" key="12">
    <source>
        <dbReference type="EMBL" id="CAL17266.1"/>
    </source>
</evidence>
<keyword evidence="5 10" id="KW-0347">Helicase</keyword>
<keyword evidence="7 10" id="KW-0067">ATP-binding</keyword>
<evidence type="ECO:0000256" key="9">
    <source>
        <dbReference type="ARBA" id="ARBA00023204"/>
    </source>
</evidence>
<keyword evidence="13" id="KW-1185">Reference proteome</keyword>
<reference evidence="12 13" key="1">
    <citation type="journal article" date="2006" name="Nat. Biotechnol.">
        <title>Genome sequence of the ubiquitous hydrocarbon-degrading marine bacterium Alcanivorax borkumensis.</title>
        <authorList>
            <person name="Schneiker S."/>
            <person name="Martins dos Santos V.A.P."/>
            <person name="Bartels D."/>
            <person name="Bekel T."/>
            <person name="Brecht M."/>
            <person name="Buhrmester J."/>
            <person name="Chernikova T.N."/>
            <person name="Denaro R."/>
            <person name="Ferrer M."/>
            <person name="Gertler C."/>
            <person name="Goesmann A."/>
            <person name="Golyshina O.V."/>
            <person name="Kaminski F."/>
            <person name="Khachane A.N."/>
            <person name="Lang S."/>
            <person name="Linke B."/>
            <person name="McHardy A.C."/>
            <person name="Meyer F."/>
            <person name="Nechitaylo T."/>
            <person name="Puehler A."/>
            <person name="Regenhardt D."/>
            <person name="Rupp O."/>
            <person name="Sabirova J.S."/>
            <person name="Selbitschka W."/>
            <person name="Yakimov M.M."/>
            <person name="Timmis K.N."/>
            <person name="Vorhoelter F.-J."/>
            <person name="Weidner S."/>
            <person name="Kaiser O."/>
            <person name="Golyshin P.N."/>
        </authorList>
    </citation>
    <scope>NUCLEOTIDE SEQUENCE [LARGE SCALE GENOMIC DNA]</scope>
    <source>
        <strain evidence="13">ATCC 700651 / DSM 11573 / NCIMB 13689 / SK2</strain>
    </source>
</reference>
<comment type="similarity">
    <text evidence="10">Belongs to the RecC family.</text>
</comment>
<dbReference type="Gene3D" id="3.40.50.300">
    <property type="entry name" value="P-loop containing nucleotide triphosphate hydrolases"/>
    <property type="match status" value="2"/>
</dbReference>
<dbReference type="GO" id="GO:0003678">
    <property type="term" value="F:DNA helicase activity"/>
    <property type="evidence" value="ECO:0007669"/>
    <property type="project" value="UniProtKB-UniRule"/>
</dbReference>
<dbReference type="GO" id="GO:0003677">
    <property type="term" value="F:DNA binding"/>
    <property type="evidence" value="ECO:0007669"/>
    <property type="project" value="UniProtKB-UniRule"/>
</dbReference>
<dbReference type="Gene3D" id="1.10.10.160">
    <property type="match status" value="1"/>
</dbReference>
<dbReference type="Pfam" id="PF17946">
    <property type="entry name" value="RecC_C"/>
    <property type="match status" value="1"/>
</dbReference>
<evidence type="ECO:0000256" key="6">
    <source>
        <dbReference type="ARBA" id="ARBA00022839"/>
    </source>
</evidence>
<evidence type="ECO:0000256" key="5">
    <source>
        <dbReference type="ARBA" id="ARBA00022806"/>
    </source>
</evidence>
<keyword evidence="2 10" id="KW-0547">Nucleotide-binding</keyword>
<organism evidence="12 13">
    <name type="scientific">Alcanivorax borkumensis (strain ATCC 700651 / DSM 11573 / NCIMB 13689 / SK2)</name>
    <dbReference type="NCBI Taxonomy" id="393595"/>
    <lineage>
        <taxon>Bacteria</taxon>
        <taxon>Pseudomonadati</taxon>
        <taxon>Pseudomonadota</taxon>
        <taxon>Gammaproteobacteria</taxon>
        <taxon>Oceanospirillales</taxon>
        <taxon>Alcanivoracaceae</taxon>
        <taxon>Alcanivorax</taxon>
    </lineage>
</organism>
<proteinExistence type="inferred from homology"/>
<evidence type="ECO:0000259" key="11">
    <source>
        <dbReference type="Pfam" id="PF17946"/>
    </source>
</evidence>
<evidence type="ECO:0000256" key="3">
    <source>
        <dbReference type="ARBA" id="ARBA00022763"/>
    </source>
</evidence>
<keyword evidence="9 10" id="KW-0234">DNA repair</keyword>
<dbReference type="eggNOG" id="COG1330">
    <property type="taxonomic scope" value="Bacteria"/>
</dbReference>
<dbReference type="OrthoDB" id="9762834at2"/>
<dbReference type="KEGG" id="abo:ABO_1818"/>
<comment type="subunit">
    <text evidence="10">Heterotrimer of RecB, RecC and RecD. All subunits contribute to DNA-binding.</text>
</comment>
<accession>Q0VNI2</accession>
<comment type="function">
    <text evidence="10">A helicase/nuclease that prepares dsDNA breaks (DSB) for recombinational DNA repair. Binds to DSBs and unwinds DNA via a highly rapid and processive ATP-dependent bidirectional helicase activity. Unwinds dsDNA until it encounters a Chi (crossover hotspot instigator) sequence from the 3' direction. Cuts ssDNA a few nucleotides 3' to the Chi site. The properties and activities of the enzyme are changed at Chi. The Chi-altered holoenzyme produces a long 3'-ssDNA overhang and facilitates RecA-binding to the ssDNA for homologous DNA recombination and repair. Holoenzyme degrades any linearized DNA that is unable to undergo homologous recombination. In the holoenzyme this subunit recognizes the wild-type Chi sequence, and when added to isolated RecB increases its ATP-dependent helicase processivity.</text>
</comment>
<dbReference type="GO" id="GO:0008854">
    <property type="term" value="F:exodeoxyribonuclease V activity"/>
    <property type="evidence" value="ECO:0007669"/>
    <property type="project" value="InterPro"/>
</dbReference>
<protein>
    <recommendedName>
        <fullName evidence="10">RecBCD enzyme subunit RecC</fullName>
    </recommendedName>
    <alternativeName>
        <fullName evidence="10">Exonuclease V subunit RecC</fullName>
        <shortName evidence="10">ExoV subunit RecC</shortName>
    </alternativeName>
    <alternativeName>
        <fullName evidence="10">Helicase/nuclease RecBCD subunit RecC</fullName>
    </alternativeName>
</protein>
<keyword evidence="3 10" id="KW-0227">DNA damage</keyword>
<dbReference type="SUPFAM" id="SSF52980">
    <property type="entry name" value="Restriction endonuclease-like"/>
    <property type="match status" value="1"/>
</dbReference>
<gene>
    <name evidence="10 12" type="primary">recC</name>
    <name evidence="12" type="ordered locus">ABO_1818</name>
</gene>
<comment type="miscellaneous">
    <text evidence="10">In the RecBCD complex, RecB has a slow 3'-5' helicase, an exonuclease activity and loads RecA onto ssDNA, RecD has a fast 5'-3' helicase activity, while RecC stimulates the ATPase and processivity of the RecB helicase and contributes to recognition of the Chi site.</text>
</comment>
<dbReference type="NCBIfam" id="TIGR01450">
    <property type="entry name" value="recC"/>
    <property type="match status" value="1"/>
</dbReference>
<sequence>MQNGLMVLHGNRLETLTELVADWLQREPLSPLETETFLVQSNGMAQWLKLQLADALGISAGFQFQMPARFLWGAYRTVLGEDQVPRTSPFDKSRLLWRLYRLLPTLLNSEHFGPLRHFLADDVDGRKRHQLAERLADLFDAYQMYRADWLDDWENGNDRLRKTQDRDTFDDFPASQLWQAHLWRALLADMDDSKQGLSRSAIHRDFMAALTQQQEQGTPPPRLPRRLIIFGISALPQQALEALAALSQHCQILMLVQNPCQHYWADIVEDKQLLRRQLDNRKRHLTALPENRVNPLLAAWGKQGRDFIGLLYDHDDPDSYRSAFQNQIDLFENREPHTLLQQLQQDILDLEPLPEPNRRLPLEMDSSLQFRIGHSAQREVEILQDELLDRFSNDPTLQPRDVIVMVPDIEAYAPHIDAVFGRLERDDPRYLPYTLSDRSAGAASPLAQAVESLLHLPQWRFTATDILDLLDVPAVRERFGIDEGDLPQLARWIDQARIRWGLNSPQRKTLDVPGFEQNSWAFGLKRMLAGYLLGDGPAWMGIEPLDEVAGLGAELAGRLSRLLDTLEQHWQQSRTDASARQWQQRFTQLLDDLFAPVDEADQTLDAGLRDALNDWLAACAEADFDSLLPLTVARRPLLDALNAESMSQRFMAGRINICTLMPMRAIPFRHVCLLGMKDGDYPRQQQPMDFDLMRQWGNYRPGDRSRRDDDRYLFLEALLSARDSLYISWTGRNVRDNSERPPSVLVAQLRDHINQRWHTDQGEPVDALTVSHPLQPFSARYFYSANDASAANNADAHILHTYANEWRALHEEQTHRVDNDQPLPPLENNEPISCAALGRFLKQPVAHFFEQRLKARLKQQRQVLDDSEPFSFDGLQRFQLQDQLLNEALRAGPEHANDAMRVAMDRLAGSGDLPLAPFDEGNRDSLLLPLAQPLEHYFTLLADSGTLQPQQEIRLTAGPLQIEDWLTDLRGSSANAQRLVLHTGKLKERFDKLTRDWTLHLAACAAGLPLTTHIQGQDGRFSLPHIHRSDAQQCLDQLGYAWQKALCEPLPVACATAFAWLKGEEKDNGENEARKVFESGFMHTGEQEKEPAIARAWADFDTLLAASHGDANAFEYWTEQLYAPLYQHAQWLEPGDDA</sequence>
<evidence type="ECO:0000256" key="4">
    <source>
        <dbReference type="ARBA" id="ARBA00022801"/>
    </source>
</evidence>
<dbReference type="PIRSF" id="PIRSF000980">
    <property type="entry name" value="RecC"/>
    <property type="match status" value="1"/>
</dbReference>
<dbReference type="Gene3D" id="3.40.50.10930">
    <property type="match status" value="1"/>
</dbReference>
<name>Q0VNI2_ALCBS</name>
<dbReference type="PANTHER" id="PTHR30591">
    <property type="entry name" value="RECBCD ENZYME SUBUNIT RECC"/>
    <property type="match status" value="1"/>
</dbReference>
<dbReference type="InterPro" id="IPR013986">
    <property type="entry name" value="DExx_box_DNA_helicase_dom_sf"/>
</dbReference>
<keyword evidence="4 10" id="KW-0378">Hydrolase</keyword>
<dbReference type="GO" id="GO:0009338">
    <property type="term" value="C:exodeoxyribonuclease V complex"/>
    <property type="evidence" value="ECO:0007669"/>
    <property type="project" value="InterPro"/>
</dbReference>
<dbReference type="SUPFAM" id="SSF52540">
    <property type="entry name" value="P-loop containing nucleoside triphosphate hydrolases"/>
    <property type="match status" value="2"/>
</dbReference>
<evidence type="ECO:0000313" key="13">
    <source>
        <dbReference type="Proteomes" id="UP000008871"/>
    </source>
</evidence>
<dbReference type="InterPro" id="IPR041500">
    <property type="entry name" value="RecC_C"/>
</dbReference>
<dbReference type="EMBL" id="AM286690">
    <property type="protein sequence ID" value="CAL17266.1"/>
    <property type="molecule type" value="Genomic_DNA"/>
</dbReference>
<dbReference type="HOGENOM" id="CLU_007513_0_0_6"/>
<evidence type="ECO:0000256" key="10">
    <source>
        <dbReference type="HAMAP-Rule" id="MF_01486"/>
    </source>
</evidence>
<dbReference type="GO" id="GO:0000724">
    <property type="term" value="P:double-strand break repair via homologous recombination"/>
    <property type="evidence" value="ECO:0007669"/>
    <property type="project" value="UniProtKB-UniRule"/>
</dbReference>
<dbReference type="InterPro" id="IPR027417">
    <property type="entry name" value="P-loop_NTPase"/>
</dbReference>
<dbReference type="Proteomes" id="UP000008871">
    <property type="component" value="Chromosome"/>
</dbReference>
<dbReference type="STRING" id="393595.ABO_1818"/>
<dbReference type="AlphaFoldDB" id="Q0VNI2"/>
<evidence type="ECO:0000256" key="2">
    <source>
        <dbReference type="ARBA" id="ARBA00022741"/>
    </source>
</evidence>
<evidence type="ECO:0000256" key="1">
    <source>
        <dbReference type="ARBA" id="ARBA00022722"/>
    </source>
</evidence>
<dbReference type="InterPro" id="IPR011335">
    <property type="entry name" value="Restrct_endonuc-II-like"/>
</dbReference>